<accession>A0AAU7D1S4</accession>
<dbReference type="RefSeq" id="WP_348268781.1">
    <property type="nucleotide sequence ID" value="NZ_CP121194.1"/>
</dbReference>
<dbReference type="EMBL" id="CP121195">
    <property type="protein sequence ID" value="XBH14721.1"/>
    <property type="molecule type" value="Genomic_DNA"/>
</dbReference>
<accession>A0AAU7DBH5</accession>
<sequence>MPFGDALSSIGFDPLHFTRKERDAESGLDNFGARMYASTMGRFMSPDPLNLTDDRVLNPQTLNKYAYAADNPLKYVDDDGKDITVFYEKSAPLEPTSFGHIMFVAENQQTGDAAAMSFGPVHDSEYGLTPLGAPVNSTNSFIAPGHI</sequence>
<dbReference type="KEGG" id="epl:P4G45_06085"/>
<reference evidence="2" key="1">
    <citation type="submission" date="2023-03" db="EMBL/GenBank/DDBJ databases">
        <title>Edaphobacter sp.</title>
        <authorList>
            <person name="Huber K.J."/>
            <person name="Papendorf J."/>
            <person name="Pilke C."/>
            <person name="Bunk B."/>
            <person name="Sproeer C."/>
            <person name="Pester M."/>
        </authorList>
    </citation>
    <scope>NUCLEOTIDE SEQUENCE</scope>
    <source>
        <strain evidence="1">DSM 109919</strain>
        <strain evidence="2">DSM 109920</strain>
    </source>
</reference>
<dbReference type="EMBL" id="CP121194">
    <property type="protein sequence ID" value="XBH11292.1"/>
    <property type="molecule type" value="Genomic_DNA"/>
</dbReference>
<dbReference type="PANTHER" id="PTHR32305:SF17">
    <property type="entry name" value="TRNA NUCLEASE WAPA"/>
    <property type="match status" value="1"/>
</dbReference>
<dbReference type="Gene3D" id="2.180.10.10">
    <property type="entry name" value="RHS repeat-associated core"/>
    <property type="match status" value="1"/>
</dbReference>
<dbReference type="AlphaFoldDB" id="A0AAU7DBH5"/>
<name>A0AAU7DBH5_9BACT</name>
<dbReference type="InterPro" id="IPR022385">
    <property type="entry name" value="Rhs_assc_core"/>
</dbReference>
<organism evidence="2">
    <name type="scientific">Edaphobacter paludis</name>
    <dbReference type="NCBI Taxonomy" id="3035702"/>
    <lineage>
        <taxon>Bacteria</taxon>
        <taxon>Pseudomonadati</taxon>
        <taxon>Acidobacteriota</taxon>
        <taxon>Terriglobia</taxon>
        <taxon>Terriglobales</taxon>
        <taxon>Acidobacteriaceae</taxon>
        <taxon>Edaphobacter</taxon>
    </lineage>
</organism>
<dbReference type="PANTHER" id="PTHR32305">
    <property type="match status" value="1"/>
</dbReference>
<gene>
    <name evidence="1" type="ORF">P4G45_06085</name>
    <name evidence="2" type="ORF">P8936_06060</name>
</gene>
<dbReference type="InterPro" id="IPR050708">
    <property type="entry name" value="T6SS_VgrG/RHS"/>
</dbReference>
<evidence type="ECO:0000313" key="1">
    <source>
        <dbReference type="EMBL" id="XBH11292.1"/>
    </source>
</evidence>
<protein>
    <submittedName>
        <fullName evidence="2">RHS repeat-associated core domain-containing protein</fullName>
    </submittedName>
</protein>
<dbReference type="NCBIfam" id="TIGR03696">
    <property type="entry name" value="Rhs_assc_core"/>
    <property type="match status" value="1"/>
</dbReference>
<proteinExistence type="predicted"/>
<evidence type="ECO:0000313" key="2">
    <source>
        <dbReference type="EMBL" id="XBH14721.1"/>
    </source>
</evidence>